<comment type="caution">
    <text evidence="1">The sequence shown here is derived from an EMBL/GenBank/DDBJ whole genome shotgun (WGS) entry which is preliminary data.</text>
</comment>
<dbReference type="EMBL" id="BARU01005538">
    <property type="protein sequence ID" value="GAH37858.1"/>
    <property type="molecule type" value="Genomic_DNA"/>
</dbReference>
<feature type="non-terminal residue" evidence="1">
    <location>
        <position position="173"/>
    </location>
</feature>
<organism evidence="1">
    <name type="scientific">marine sediment metagenome</name>
    <dbReference type="NCBI Taxonomy" id="412755"/>
    <lineage>
        <taxon>unclassified sequences</taxon>
        <taxon>metagenomes</taxon>
        <taxon>ecological metagenomes</taxon>
    </lineage>
</organism>
<evidence type="ECO:0000313" key="1">
    <source>
        <dbReference type="EMBL" id="GAH37858.1"/>
    </source>
</evidence>
<accession>X1GXV4</accession>
<proteinExistence type="predicted"/>
<name>X1GXV4_9ZZZZ</name>
<sequence>MSRELKRVPLDFNWPLNIIWKGYLSPYRSIDCKLCGQSGYNPETKKLSDDWYTHSRKDGKEGWMYHLEQEDVQALIDADRLWDFTRVPINEEQREIVEKKIKDGGNSWLPFSNGYIPTAKEVNEWARKGIGHDSSNRWICVKARAQRLGFYGLCKLCKGEGYYWCDDKFQKLT</sequence>
<reference evidence="1" key="1">
    <citation type="journal article" date="2014" name="Front. Microbiol.">
        <title>High frequency of phylogenetically diverse reductive dehalogenase-homologous genes in deep subseafloor sedimentary metagenomes.</title>
        <authorList>
            <person name="Kawai M."/>
            <person name="Futagami T."/>
            <person name="Toyoda A."/>
            <person name="Takaki Y."/>
            <person name="Nishi S."/>
            <person name="Hori S."/>
            <person name="Arai W."/>
            <person name="Tsubouchi T."/>
            <person name="Morono Y."/>
            <person name="Uchiyama I."/>
            <person name="Ito T."/>
            <person name="Fujiyama A."/>
            <person name="Inagaki F."/>
            <person name="Takami H."/>
        </authorList>
    </citation>
    <scope>NUCLEOTIDE SEQUENCE</scope>
    <source>
        <strain evidence="1">Expedition CK06-06</strain>
    </source>
</reference>
<gene>
    <name evidence="1" type="ORF">S03H2_10812</name>
</gene>
<protein>
    <submittedName>
        <fullName evidence="1">Uncharacterized protein</fullName>
    </submittedName>
</protein>
<dbReference type="AlphaFoldDB" id="X1GXV4"/>